<name>A0ABW5I5M3_9PSEU</name>
<dbReference type="Proteomes" id="UP001597542">
    <property type="component" value="Unassembled WGS sequence"/>
</dbReference>
<keyword evidence="2" id="KW-1185">Reference proteome</keyword>
<dbReference type="InterPro" id="IPR016024">
    <property type="entry name" value="ARM-type_fold"/>
</dbReference>
<gene>
    <name evidence="1" type="ORF">ACFSUT_29960</name>
</gene>
<dbReference type="RefSeq" id="WP_344275379.1">
    <property type="nucleotide sequence ID" value="NZ_BAAAHV010000012.1"/>
</dbReference>
<accession>A0ABW5I5M3</accession>
<sequence>MNTELRRACVTSLVSLASSPAYQDRADAGRSLANFADAPEAQQALVNLVLDSKDTGVIDATARALLQRLDATCIRLVATALATADPEQAEWIDRAVSEVLGITSGDRDAAVGMCEPLTHSANEEVRRGALHLLDELKSINPILRTVSRW</sequence>
<evidence type="ECO:0000313" key="1">
    <source>
        <dbReference type="EMBL" id="MFD2484533.1"/>
    </source>
</evidence>
<comment type="caution">
    <text evidence="1">The sequence shown here is derived from an EMBL/GenBank/DDBJ whole genome shotgun (WGS) entry which is preliminary data.</text>
</comment>
<dbReference type="Gene3D" id="1.25.10.10">
    <property type="entry name" value="Leucine-rich Repeat Variant"/>
    <property type="match status" value="1"/>
</dbReference>
<reference evidence="2" key="1">
    <citation type="journal article" date="2019" name="Int. J. Syst. Evol. Microbiol.">
        <title>The Global Catalogue of Microorganisms (GCM) 10K type strain sequencing project: providing services to taxonomists for standard genome sequencing and annotation.</title>
        <authorList>
            <consortium name="The Broad Institute Genomics Platform"/>
            <consortium name="The Broad Institute Genome Sequencing Center for Infectious Disease"/>
            <person name="Wu L."/>
            <person name="Ma J."/>
        </authorList>
    </citation>
    <scope>NUCLEOTIDE SEQUENCE [LARGE SCALE GENOMIC DNA]</scope>
    <source>
        <strain evidence="2">CGMCC 4.7638</strain>
    </source>
</reference>
<proteinExistence type="predicted"/>
<protein>
    <recommendedName>
        <fullName evidence="3">HEAT repeat domain-containing protein</fullName>
    </recommendedName>
</protein>
<evidence type="ECO:0000313" key="2">
    <source>
        <dbReference type="Proteomes" id="UP001597542"/>
    </source>
</evidence>
<organism evidence="1 2">
    <name type="scientific">Amycolatopsis albidoflavus</name>
    <dbReference type="NCBI Taxonomy" id="102226"/>
    <lineage>
        <taxon>Bacteria</taxon>
        <taxon>Bacillati</taxon>
        <taxon>Actinomycetota</taxon>
        <taxon>Actinomycetes</taxon>
        <taxon>Pseudonocardiales</taxon>
        <taxon>Pseudonocardiaceae</taxon>
        <taxon>Amycolatopsis</taxon>
    </lineage>
</organism>
<dbReference type="SUPFAM" id="SSF48371">
    <property type="entry name" value="ARM repeat"/>
    <property type="match status" value="1"/>
</dbReference>
<dbReference type="InterPro" id="IPR011989">
    <property type="entry name" value="ARM-like"/>
</dbReference>
<evidence type="ECO:0008006" key="3">
    <source>
        <dbReference type="Google" id="ProtNLM"/>
    </source>
</evidence>
<dbReference type="EMBL" id="JBHUKQ010000015">
    <property type="protein sequence ID" value="MFD2484533.1"/>
    <property type="molecule type" value="Genomic_DNA"/>
</dbReference>